<name>A0ABY9D9H9_VITVI</name>
<dbReference type="Proteomes" id="UP001227230">
    <property type="component" value="Chromosome 14"/>
</dbReference>
<feature type="domain" description="HAT C-terminal dimerisation" evidence="1">
    <location>
        <begin position="136"/>
        <end position="211"/>
    </location>
</feature>
<organism evidence="3 4">
    <name type="scientific">Vitis vinifera</name>
    <name type="common">Grape</name>
    <dbReference type="NCBI Taxonomy" id="29760"/>
    <lineage>
        <taxon>Eukaryota</taxon>
        <taxon>Viridiplantae</taxon>
        <taxon>Streptophyta</taxon>
        <taxon>Embryophyta</taxon>
        <taxon>Tracheophyta</taxon>
        <taxon>Spermatophyta</taxon>
        <taxon>Magnoliopsida</taxon>
        <taxon>eudicotyledons</taxon>
        <taxon>Gunneridae</taxon>
        <taxon>Pentapetalae</taxon>
        <taxon>rosids</taxon>
        <taxon>Vitales</taxon>
        <taxon>Vitaceae</taxon>
        <taxon>Viteae</taxon>
        <taxon>Vitis</taxon>
    </lineage>
</organism>
<dbReference type="PANTHER" id="PTHR23272">
    <property type="entry name" value="BED FINGER-RELATED"/>
    <property type="match status" value="1"/>
</dbReference>
<dbReference type="SUPFAM" id="SSF53098">
    <property type="entry name" value="Ribonuclease H-like"/>
    <property type="match status" value="1"/>
</dbReference>
<dbReference type="Pfam" id="PF14372">
    <property type="entry name" value="hAT-like_RNase-H"/>
    <property type="match status" value="1"/>
</dbReference>
<reference evidence="3 4" key="1">
    <citation type="journal article" date="2023" name="Hortic Res">
        <title>The complete reference genome for grapevine (Vitis vinifera L.) genetics and breeding.</title>
        <authorList>
            <person name="Shi X."/>
            <person name="Cao S."/>
            <person name="Wang X."/>
            <person name="Huang S."/>
            <person name="Wang Y."/>
            <person name="Liu Z."/>
            <person name="Liu W."/>
            <person name="Leng X."/>
            <person name="Peng Y."/>
            <person name="Wang N."/>
            <person name="Wang Y."/>
            <person name="Ma Z."/>
            <person name="Xu X."/>
            <person name="Zhang F."/>
            <person name="Xue H."/>
            <person name="Zhong H."/>
            <person name="Wang Y."/>
            <person name="Zhang K."/>
            <person name="Velt A."/>
            <person name="Avia K."/>
            <person name="Holtgrawe D."/>
            <person name="Grimplet J."/>
            <person name="Matus J.T."/>
            <person name="Ware D."/>
            <person name="Wu X."/>
            <person name="Wang H."/>
            <person name="Liu C."/>
            <person name="Fang Y."/>
            <person name="Rustenholz C."/>
            <person name="Cheng Z."/>
            <person name="Xiao H."/>
            <person name="Zhou Y."/>
        </authorList>
    </citation>
    <scope>NUCLEOTIDE SEQUENCE [LARGE SCALE GENOMIC DNA]</scope>
    <source>
        <strain evidence="4">cv. Pinot noir / PN40024</strain>
        <tissue evidence="3">Leaf</tissue>
    </source>
</reference>
<dbReference type="InterPro" id="IPR012337">
    <property type="entry name" value="RNaseH-like_sf"/>
</dbReference>
<dbReference type="Pfam" id="PF05699">
    <property type="entry name" value="Dimer_Tnp_hAT"/>
    <property type="match status" value="1"/>
</dbReference>
<protein>
    <submittedName>
        <fullName evidence="3">Uncharacterized protein</fullName>
    </submittedName>
</protein>
<gene>
    <name evidence="3" type="ORF">VitviT2T_021875</name>
</gene>
<dbReference type="InterPro" id="IPR025525">
    <property type="entry name" value="hAT-like_transposase_RNase-H"/>
</dbReference>
<evidence type="ECO:0000259" key="1">
    <source>
        <dbReference type="Pfam" id="PF05699"/>
    </source>
</evidence>
<dbReference type="PANTHER" id="PTHR23272:SF184">
    <property type="entry name" value="OS03G0311250 PROTEIN"/>
    <property type="match status" value="1"/>
</dbReference>
<proteinExistence type="predicted"/>
<evidence type="ECO:0000259" key="2">
    <source>
        <dbReference type="Pfam" id="PF14372"/>
    </source>
</evidence>
<evidence type="ECO:0000313" key="3">
    <source>
        <dbReference type="EMBL" id="WKA03786.1"/>
    </source>
</evidence>
<sequence>MQITNIFIVLKKYLNLDIFNDAIFAMIEKFRKYWGEIPLIFYLGLIVDPRLKFEALDEWLTIIYFNDQIKIEEIKNKVNSLLYNLYNYYKEKYGDDISSIKLPPTSTSSSSFYKGALEMLKSRKKATNSSPNNTTDLDRYLNIDLISFENDEDFDILIWWKSQQHKYPVLSIIARDVLTVPLLLVQVRVINDKRCSLAPDSIESNICVKDWAIADKRIFDSIQEENMLVDMEKLKSSRSSWICDSSPSPPRDND</sequence>
<dbReference type="InterPro" id="IPR008906">
    <property type="entry name" value="HATC_C_dom"/>
</dbReference>
<keyword evidence="4" id="KW-1185">Reference proteome</keyword>
<accession>A0ABY9D9H9</accession>
<feature type="domain" description="hAT-like transposase RNase-H fold" evidence="2">
    <location>
        <begin position="18"/>
        <end position="82"/>
    </location>
</feature>
<dbReference type="EMBL" id="CP126661">
    <property type="protein sequence ID" value="WKA03786.1"/>
    <property type="molecule type" value="Genomic_DNA"/>
</dbReference>
<evidence type="ECO:0000313" key="4">
    <source>
        <dbReference type="Proteomes" id="UP001227230"/>
    </source>
</evidence>